<dbReference type="Proteomes" id="UP000887572">
    <property type="component" value="Unplaced"/>
</dbReference>
<feature type="transmembrane region" description="Helical" evidence="2">
    <location>
        <begin position="158"/>
        <end position="182"/>
    </location>
</feature>
<dbReference type="WBParaSite" id="Gr19_v10_g12667.t1">
    <property type="protein sequence ID" value="Gr19_v10_g12667.t1"/>
    <property type="gene ID" value="Gr19_v10_g12667"/>
</dbReference>
<evidence type="ECO:0000313" key="3">
    <source>
        <dbReference type="Proteomes" id="UP000887572"/>
    </source>
</evidence>
<reference evidence="4" key="1">
    <citation type="submission" date="2022-11" db="UniProtKB">
        <authorList>
            <consortium name="WormBaseParasite"/>
        </authorList>
    </citation>
    <scope>IDENTIFICATION</scope>
</reference>
<keyword evidence="2" id="KW-0812">Transmembrane</keyword>
<evidence type="ECO:0000256" key="1">
    <source>
        <dbReference type="SAM" id="MobiDB-lite"/>
    </source>
</evidence>
<feature type="compositionally biased region" description="Basic and acidic residues" evidence="1">
    <location>
        <begin position="270"/>
        <end position="292"/>
    </location>
</feature>
<evidence type="ECO:0000313" key="4">
    <source>
        <dbReference type="WBParaSite" id="Gr19_v10_g12667.t1"/>
    </source>
</evidence>
<proteinExistence type="predicted"/>
<feature type="transmembrane region" description="Helical" evidence="2">
    <location>
        <begin position="105"/>
        <end position="125"/>
    </location>
</feature>
<sequence>MLFPSDPLDQRLAPNTFVLGRDSAVIRAFALNNCCRFFLFVQSISLQQMETPIWEFKSSGPCSFPCNPPKVCFTPIHYTAPDICIPPGVNPNDFGHYLTLTENTVLISLLMVLLGGIGIGLLLSFKRAPRAFSQSSRASAAKGSAHRLFDGRSACVRGLAFCVSFVLFSTDWIVVASFPFYFPNEKAGQLEWAGSVVQSVRTLVRSTRDAGSIPARPQVFPAKAPSARYFHGDPGGFQSQQRREKRKEKKEELALEVIESAISATQLFQRRSERGRSHSEGRNDIVKREDFTMRSLGQG</sequence>
<evidence type="ECO:0000256" key="2">
    <source>
        <dbReference type="SAM" id="Phobius"/>
    </source>
</evidence>
<feature type="region of interest" description="Disordered" evidence="1">
    <location>
        <begin position="227"/>
        <end position="249"/>
    </location>
</feature>
<organism evidence="3 4">
    <name type="scientific">Globodera rostochiensis</name>
    <name type="common">Golden nematode worm</name>
    <name type="synonym">Heterodera rostochiensis</name>
    <dbReference type="NCBI Taxonomy" id="31243"/>
    <lineage>
        <taxon>Eukaryota</taxon>
        <taxon>Metazoa</taxon>
        <taxon>Ecdysozoa</taxon>
        <taxon>Nematoda</taxon>
        <taxon>Chromadorea</taxon>
        <taxon>Rhabditida</taxon>
        <taxon>Tylenchina</taxon>
        <taxon>Tylenchomorpha</taxon>
        <taxon>Tylenchoidea</taxon>
        <taxon>Heteroderidae</taxon>
        <taxon>Heteroderinae</taxon>
        <taxon>Globodera</taxon>
    </lineage>
</organism>
<feature type="region of interest" description="Disordered" evidence="1">
    <location>
        <begin position="269"/>
        <end position="299"/>
    </location>
</feature>
<keyword evidence="2" id="KW-0472">Membrane</keyword>
<accession>A0A914H141</accession>
<dbReference type="AlphaFoldDB" id="A0A914H141"/>
<protein>
    <submittedName>
        <fullName evidence="4">Transmembrane protein</fullName>
    </submittedName>
</protein>
<name>A0A914H141_GLORO</name>
<keyword evidence="2" id="KW-1133">Transmembrane helix</keyword>
<keyword evidence="3" id="KW-1185">Reference proteome</keyword>